<feature type="region of interest" description="Disordered" evidence="8">
    <location>
        <begin position="586"/>
        <end position="609"/>
    </location>
</feature>
<evidence type="ECO:0000256" key="8">
    <source>
        <dbReference type="SAM" id="MobiDB-lite"/>
    </source>
</evidence>
<keyword evidence="4" id="KW-0479">Metal-binding</keyword>
<evidence type="ECO:0000256" key="6">
    <source>
        <dbReference type="ARBA" id="ARBA00022833"/>
    </source>
</evidence>
<keyword evidence="3" id="KW-0963">Cytoplasm</keyword>
<dbReference type="GeneID" id="28722067"/>
<organism evidence="10 11">
    <name type="scientific">Eremothecium sinecaudum</name>
    <dbReference type="NCBI Taxonomy" id="45286"/>
    <lineage>
        <taxon>Eukaryota</taxon>
        <taxon>Fungi</taxon>
        <taxon>Dikarya</taxon>
        <taxon>Ascomycota</taxon>
        <taxon>Saccharomycotina</taxon>
        <taxon>Saccharomycetes</taxon>
        <taxon>Saccharomycetales</taxon>
        <taxon>Saccharomycetaceae</taxon>
        <taxon>Eremothecium</taxon>
    </lineage>
</organism>
<reference evidence="10 11" key="1">
    <citation type="submission" date="2016-01" db="EMBL/GenBank/DDBJ databases">
        <title>Genome sequence of the yeast Holleya sinecauda.</title>
        <authorList>
            <person name="Dietrich F.S."/>
        </authorList>
    </citation>
    <scope>NUCLEOTIDE SEQUENCE [LARGE SCALE GENOMIC DNA]</scope>
    <source>
        <strain evidence="10 11">ATCC 58844</strain>
    </source>
</reference>
<dbReference type="GO" id="GO:0008270">
    <property type="term" value="F:zinc ion binding"/>
    <property type="evidence" value="ECO:0007669"/>
    <property type="project" value="UniProtKB-KW"/>
</dbReference>
<dbReference type="PANTHER" id="PTHR47442:SF1">
    <property type="entry name" value="MYND-TYPE ZINC FINGER PROTEIN MUB1"/>
    <property type="match status" value="1"/>
</dbReference>
<keyword evidence="6" id="KW-0862">Zinc</keyword>
<dbReference type="SUPFAM" id="SSF144232">
    <property type="entry name" value="HIT/MYND zinc finger-like"/>
    <property type="match status" value="1"/>
</dbReference>
<evidence type="ECO:0000256" key="4">
    <source>
        <dbReference type="ARBA" id="ARBA00022723"/>
    </source>
</evidence>
<dbReference type="OrthoDB" id="5594178at2759"/>
<dbReference type="PROSITE" id="PS50865">
    <property type="entry name" value="ZF_MYND_2"/>
    <property type="match status" value="1"/>
</dbReference>
<evidence type="ECO:0000256" key="5">
    <source>
        <dbReference type="ARBA" id="ARBA00022771"/>
    </source>
</evidence>
<evidence type="ECO:0000256" key="7">
    <source>
        <dbReference type="PROSITE-ProRule" id="PRU00134"/>
    </source>
</evidence>
<protein>
    <submittedName>
        <fullName evidence="10">HBL019Wp</fullName>
    </submittedName>
</protein>
<keyword evidence="11" id="KW-1185">Reference proteome</keyword>
<dbReference type="RefSeq" id="XP_017985879.1">
    <property type="nucleotide sequence ID" value="XM_018130025.1"/>
</dbReference>
<dbReference type="PANTHER" id="PTHR47442">
    <property type="entry name" value="MYND-TYPE ZINC FINGER PROTEIN MUB1"/>
    <property type="match status" value="1"/>
</dbReference>
<keyword evidence="5 7" id="KW-0863">Zinc-finger</keyword>
<evidence type="ECO:0000313" key="10">
    <source>
        <dbReference type="EMBL" id="AMD18883.1"/>
    </source>
</evidence>
<feature type="compositionally biased region" description="Polar residues" evidence="8">
    <location>
        <begin position="589"/>
        <end position="603"/>
    </location>
</feature>
<comment type="subcellular location">
    <subcellularLocation>
        <location evidence="1">Cytoplasm</location>
    </subcellularLocation>
</comment>
<sequence length="609" mass="69101">MRELNHRSVLSNRASFIISQTVYDRRALDNVADLPLINSLNHLTFLTSSSAKVRETMSDDGALERLVSILHDCYLSLHDLCLGLHVGFRMGTVDSIARQRKMAMVAWKWTLAFQCLVLTGTRGTQDIRKQVAHSGVIPIIATVLDNYMIYHRNFDFFKDEPIEFDFKSIVNSDIFQLQPEEMESFFSKMDKSHPNLRMCLNMQRFKILVGEDIPSLCDDPASVSTHNCVPPVTSLDTDFQSLWEGTLGIVDDSKDPLTDVVLSVPREFFLGRIIPKLDDITWSVQLLAFLTKFTATKPYLQKVSVVDSISFRPILRRARERYALIGNSILQLDFTNLSLVDNEEYAKNKKKMPIVIDPLLVEINAMCEEGNNNTQTVASSNFSMLGLADFTKLKKGNINDAWRAYRMYDEVQMKKKFNYKWDYDKVSKELDEETWSMIVNKETLNLFALVERYTVKVENDANITYWSSVVMRNSCRKHEATGVRQCANFFCGKWEEHPKQFPKCRRCKRTKYCSCECQLQSWAYHRYWCHDVGSVFTGASSIANNTGTHTPNAVSQSAGTTTTTTTAATEVDQSILMTARGNVVDPQGIASQSTGEFVDTSENPAIGGS</sequence>
<dbReference type="InterPro" id="IPR051664">
    <property type="entry name" value="MYND-type_zinc_finger"/>
</dbReference>
<dbReference type="Proteomes" id="UP000243052">
    <property type="component" value="Chromosome ii"/>
</dbReference>
<gene>
    <name evidence="10" type="ORF">AW171_hschr2406</name>
</gene>
<dbReference type="GO" id="GO:0007163">
    <property type="term" value="P:establishment or maintenance of cell polarity"/>
    <property type="evidence" value="ECO:0007669"/>
    <property type="project" value="TreeGrafter"/>
</dbReference>
<dbReference type="GO" id="GO:1990304">
    <property type="term" value="C:MUB1-RAD6-UBR2 ubiquitin ligase complex"/>
    <property type="evidence" value="ECO:0007669"/>
    <property type="project" value="TreeGrafter"/>
</dbReference>
<dbReference type="GO" id="GO:0005737">
    <property type="term" value="C:cytoplasm"/>
    <property type="evidence" value="ECO:0007669"/>
    <property type="project" value="UniProtKB-SubCell"/>
</dbReference>
<name>A0A109UWK7_9SACH</name>
<comment type="similarity">
    <text evidence="2">Belongs to the MUB1/samB family.</text>
</comment>
<evidence type="ECO:0000256" key="1">
    <source>
        <dbReference type="ARBA" id="ARBA00004496"/>
    </source>
</evidence>
<evidence type="ECO:0000313" key="11">
    <source>
        <dbReference type="Proteomes" id="UP000243052"/>
    </source>
</evidence>
<proteinExistence type="inferred from homology"/>
<dbReference type="Gene3D" id="6.10.140.2220">
    <property type="match status" value="1"/>
</dbReference>
<dbReference type="AlphaFoldDB" id="A0A109UWK7"/>
<evidence type="ECO:0000259" key="9">
    <source>
        <dbReference type="PROSITE" id="PS50865"/>
    </source>
</evidence>
<dbReference type="Pfam" id="PF01753">
    <property type="entry name" value="zf-MYND"/>
    <property type="match status" value="1"/>
</dbReference>
<feature type="domain" description="MYND-type" evidence="9">
    <location>
        <begin position="488"/>
        <end position="529"/>
    </location>
</feature>
<evidence type="ECO:0000256" key="2">
    <source>
        <dbReference type="ARBA" id="ARBA00010655"/>
    </source>
</evidence>
<evidence type="ECO:0000256" key="3">
    <source>
        <dbReference type="ARBA" id="ARBA00022490"/>
    </source>
</evidence>
<dbReference type="EMBL" id="CP014242">
    <property type="protein sequence ID" value="AMD18883.1"/>
    <property type="molecule type" value="Genomic_DNA"/>
</dbReference>
<dbReference type="GO" id="GO:0006511">
    <property type="term" value="P:ubiquitin-dependent protein catabolic process"/>
    <property type="evidence" value="ECO:0007669"/>
    <property type="project" value="TreeGrafter"/>
</dbReference>
<dbReference type="InterPro" id="IPR002893">
    <property type="entry name" value="Znf_MYND"/>
</dbReference>
<accession>A0A109UWK7</accession>